<sequence>MFVNRIYNFVKYDFSKCKWL</sequence>
<dbReference type="EMBL" id="GBXM01033876">
    <property type="protein sequence ID" value="JAH74701.1"/>
    <property type="molecule type" value="Transcribed_RNA"/>
</dbReference>
<reference evidence="1" key="2">
    <citation type="journal article" date="2015" name="Fish Shellfish Immunol.">
        <title>Early steps in the European eel (Anguilla anguilla)-Vibrio vulnificus interaction in the gills: Role of the RtxA13 toxin.</title>
        <authorList>
            <person name="Callol A."/>
            <person name="Pajuelo D."/>
            <person name="Ebbesson L."/>
            <person name="Teles M."/>
            <person name="MacKenzie S."/>
            <person name="Amaro C."/>
        </authorList>
    </citation>
    <scope>NUCLEOTIDE SEQUENCE</scope>
</reference>
<accession>A0A0E9V9J6</accession>
<proteinExistence type="predicted"/>
<protein>
    <submittedName>
        <fullName evidence="1">Uncharacterized protein</fullName>
    </submittedName>
</protein>
<reference evidence="1" key="1">
    <citation type="submission" date="2014-11" db="EMBL/GenBank/DDBJ databases">
        <authorList>
            <person name="Amaro Gonzalez C."/>
        </authorList>
    </citation>
    <scope>NUCLEOTIDE SEQUENCE</scope>
</reference>
<evidence type="ECO:0000313" key="1">
    <source>
        <dbReference type="EMBL" id="JAH74701.1"/>
    </source>
</evidence>
<organism evidence="1">
    <name type="scientific">Anguilla anguilla</name>
    <name type="common">European freshwater eel</name>
    <name type="synonym">Muraena anguilla</name>
    <dbReference type="NCBI Taxonomy" id="7936"/>
    <lineage>
        <taxon>Eukaryota</taxon>
        <taxon>Metazoa</taxon>
        <taxon>Chordata</taxon>
        <taxon>Craniata</taxon>
        <taxon>Vertebrata</taxon>
        <taxon>Euteleostomi</taxon>
        <taxon>Actinopterygii</taxon>
        <taxon>Neopterygii</taxon>
        <taxon>Teleostei</taxon>
        <taxon>Anguilliformes</taxon>
        <taxon>Anguillidae</taxon>
        <taxon>Anguilla</taxon>
    </lineage>
</organism>
<dbReference type="AlphaFoldDB" id="A0A0E9V9J6"/>
<name>A0A0E9V9J6_ANGAN</name>